<dbReference type="PANTHER" id="PTHR43744">
    <property type="entry name" value="ABC TRANSPORTER PERMEASE PROTEIN MG189-RELATED-RELATED"/>
    <property type="match status" value="1"/>
</dbReference>
<evidence type="ECO:0000256" key="4">
    <source>
        <dbReference type="ARBA" id="ARBA00022692"/>
    </source>
</evidence>
<dbReference type="Proteomes" id="UP000294613">
    <property type="component" value="Unassembled WGS sequence"/>
</dbReference>
<evidence type="ECO:0000259" key="8">
    <source>
        <dbReference type="PROSITE" id="PS50928"/>
    </source>
</evidence>
<feature type="transmembrane region" description="Helical" evidence="7">
    <location>
        <begin position="122"/>
        <end position="147"/>
    </location>
</feature>
<accession>A0A4V2UQ34</accession>
<dbReference type="GO" id="GO:0055085">
    <property type="term" value="P:transmembrane transport"/>
    <property type="evidence" value="ECO:0007669"/>
    <property type="project" value="InterPro"/>
</dbReference>
<keyword evidence="6 7" id="KW-0472">Membrane</keyword>
<dbReference type="InterPro" id="IPR000515">
    <property type="entry name" value="MetI-like"/>
</dbReference>
<dbReference type="SUPFAM" id="SSF161098">
    <property type="entry name" value="MetI-like"/>
    <property type="match status" value="1"/>
</dbReference>
<dbReference type="Proteomes" id="UP000702954">
    <property type="component" value="Unassembled WGS sequence"/>
</dbReference>
<keyword evidence="5 7" id="KW-1133">Transmembrane helix</keyword>
<keyword evidence="2 7" id="KW-0813">Transport</keyword>
<feature type="domain" description="ABC transmembrane type-1" evidence="8">
    <location>
        <begin position="85"/>
        <end position="271"/>
    </location>
</feature>
<evidence type="ECO:0000256" key="6">
    <source>
        <dbReference type="ARBA" id="ARBA00023136"/>
    </source>
</evidence>
<feature type="transmembrane region" description="Helical" evidence="7">
    <location>
        <begin position="250"/>
        <end position="270"/>
    </location>
</feature>
<evidence type="ECO:0000313" key="10">
    <source>
        <dbReference type="EMBL" id="TCS68489.1"/>
    </source>
</evidence>
<feature type="transmembrane region" description="Helical" evidence="7">
    <location>
        <begin position="153"/>
        <end position="174"/>
    </location>
</feature>
<dbReference type="CDD" id="cd06261">
    <property type="entry name" value="TM_PBP2"/>
    <property type="match status" value="1"/>
</dbReference>
<feature type="transmembrane region" description="Helical" evidence="7">
    <location>
        <begin position="12"/>
        <end position="37"/>
    </location>
</feature>
<organism evidence="10 11">
    <name type="scientific">Faecalimonas umbilicata</name>
    <dbReference type="NCBI Taxonomy" id="1912855"/>
    <lineage>
        <taxon>Bacteria</taxon>
        <taxon>Bacillati</taxon>
        <taxon>Bacillota</taxon>
        <taxon>Clostridia</taxon>
        <taxon>Lachnospirales</taxon>
        <taxon>Lachnospiraceae</taxon>
        <taxon>Faecalimonas</taxon>
    </lineage>
</organism>
<dbReference type="GO" id="GO:0005886">
    <property type="term" value="C:plasma membrane"/>
    <property type="evidence" value="ECO:0007669"/>
    <property type="project" value="UniProtKB-SubCell"/>
</dbReference>
<comment type="caution">
    <text evidence="10">The sequence shown here is derived from an EMBL/GenBank/DDBJ whole genome shotgun (WGS) entry which is preliminary data.</text>
</comment>
<evidence type="ECO:0000313" key="11">
    <source>
        <dbReference type="Proteomes" id="UP000294613"/>
    </source>
</evidence>
<evidence type="ECO:0000256" key="5">
    <source>
        <dbReference type="ARBA" id="ARBA00022989"/>
    </source>
</evidence>
<dbReference type="InterPro" id="IPR035906">
    <property type="entry name" value="MetI-like_sf"/>
</dbReference>
<dbReference type="Gene3D" id="1.10.3720.10">
    <property type="entry name" value="MetI-like"/>
    <property type="match status" value="1"/>
</dbReference>
<dbReference type="PANTHER" id="PTHR43744:SF8">
    <property type="entry name" value="SN-GLYCEROL-3-PHOSPHATE TRANSPORT SYSTEM PERMEASE PROTEIN UGPE"/>
    <property type="match status" value="1"/>
</dbReference>
<proteinExistence type="inferred from homology"/>
<evidence type="ECO:0000256" key="7">
    <source>
        <dbReference type="RuleBase" id="RU363032"/>
    </source>
</evidence>
<comment type="subcellular location">
    <subcellularLocation>
        <location evidence="1 7">Cell membrane</location>
        <topology evidence="1 7">Multi-pass membrane protein</topology>
    </subcellularLocation>
</comment>
<dbReference type="EMBL" id="BHEO01000002">
    <property type="protein sequence ID" value="GBU04469.1"/>
    <property type="molecule type" value="Genomic_DNA"/>
</dbReference>
<reference evidence="9 12" key="1">
    <citation type="journal article" date="2018" name="Int. J. Syst. Evol. Microbiol.">
        <title>Draft Genome Sequence of Faecalimonas umbilicata JCM 30896T, an Acetate-Producing Bacterium Isolated from Human Feces.</title>
        <authorList>
            <person name="Sakamoto M."/>
            <person name="Ikeyama N."/>
            <person name="Yuki M."/>
            <person name="Ohkuma M."/>
        </authorList>
    </citation>
    <scope>NUCLEOTIDE SEQUENCE [LARGE SCALE GENOMIC DNA]</scope>
    <source>
        <strain evidence="9 12">EGH7</strain>
    </source>
</reference>
<keyword evidence="12" id="KW-1185">Reference proteome</keyword>
<dbReference type="EMBL" id="SLZV01000008">
    <property type="protein sequence ID" value="TCS68489.1"/>
    <property type="molecule type" value="Genomic_DNA"/>
</dbReference>
<dbReference type="Pfam" id="PF00528">
    <property type="entry name" value="BPD_transp_1"/>
    <property type="match status" value="1"/>
</dbReference>
<evidence type="ECO:0000256" key="1">
    <source>
        <dbReference type="ARBA" id="ARBA00004651"/>
    </source>
</evidence>
<evidence type="ECO:0000256" key="2">
    <source>
        <dbReference type="ARBA" id="ARBA00022448"/>
    </source>
</evidence>
<keyword evidence="4 7" id="KW-0812">Transmembrane</keyword>
<comment type="similarity">
    <text evidence="7">Belongs to the binding-protein-dependent transport system permease family.</text>
</comment>
<evidence type="ECO:0000313" key="9">
    <source>
        <dbReference type="EMBL" id="GBU04469.1"/>
    </source>
</evidence>
<evidence type="ECO:0000256" key="3">
    <source>
        <dbReference type="ARBA" id="ARBA00022475"/>
    </source>
</evidence>
<gene>
    <name evidence="10" type="ORF">EDD74_10867</name>
    <name evidence="9" type="ORF">FAEUMB_10100</name>
</gene>
<keyword evidence="3" id="KW-1003">Cell membrane</keyword>
<reference evidence="10 11" key="2">
    <citation type="submission" date="2019-03" db="EMBL/GenBank/DDBJ databases">
        <title>Genomic Encyclopedia of Type Strains, Phase IV (KMG-IV): sequencing the most valuable type-strain genomes for metagenomic binning, comparative biology and taxonomic classification.</title>
        <authorList>
            <person name="Goeker M."/>
        </authorList>
    </citation>
    <scope>NUCLEOTIDE SEQUENCE [LARGE SCALE GENOMIC DNA]</scope>
    <source>
        <strain evidence="10 11">DSM 103426</strain>
    </source>
</reference>
<name>A0A4V2UQ34_9FIRM</name>
<feature type="transmembrane region" description="Helical" evidence="7">
    <location>
        <begin position="92"/>
        <end position="110"/>
    </location>
</feature>
<feature type="transmembrane region" description="Helical" evidence="7">
    <location>
        <begin position="195"/>
        <end position="217"/>
    </location>
</feature>
<protein>
    <submittedName>
        <fullName evidence="10">Carbohydrate ABC transporter membrane protein 2 (CUT1 family)</fullName>
    </submittedName>
    <submittedName>
        <fullName evidence="9">Sugar ABC transporter permease</fullName>
    </submittedName>
</protein>
<dbReference type="PROSITE" id="PS50928">
    <property type="entry name" value="ABC_TM1"/>
    <property type="match status" value="1"/>
</dbReference>
<dbReference type="AlphaFoldDB" id="A0A4V2UQ34"/>
<evidence type="ECO:0000313" key="12">
    <source>
        <dbReference type="Proteomes" id="UP000702954"/>
    </source>
</evidence>
<sequence>MGERNVKKRKVAVRILLTLFVVNLIFPVLLLAAGSFMGPEELKESYGSVLYGIDGELQWKLFPLYPTLKAYLQLLLDSPDFFVMFWNSCRQTFSVLAGQLLFGLPAAWALGRYRFPGRKVILYLYMILMILPFQVTMVSGYTVLSFFSVLDTHWAVILPGVFATFPVFLMTKFFQQIPDSLLEAAKVDGAGAAASFFYIGLPLGMPGIVSALILNFLEYWNAIEAPMTFLKTKSLLPVSLYLSNITVSDMGSAFAASILIMAPSIFLFACGQNYLEQGILASGLKE</sequence>